<feature type="signal peptide" evidence="2">
    <location>
        <begin position="1"/>
        <end position="37"/>
    </location>
</feature>
<feature type="region of interest" description="Disordered" evidence="1">
    <location>
        <begin position="253"/>
        <end position="278"/>
    </location>
</feature>
<name>A0A540R8B3_9CORY</name>
<dbReference type="EMBL" id="VHIR01000004">
    <property type="protein sequence ID" value="TQE43952.1"/>
    <property type="molecule type" value="Genomic_DNA"/>
</dbReference>
<evidence type="ECO:0000256" key="2">
    <source>
        <dbReference type="SAM" id="SignalP"/>
    </source>
</evidence>
<accession>A0A540R8B3</accession>
<protein>
    <submittedName>
        <fullName evidence="3">Uncharacterized protein</fullName>
    </submittedName>
</protein>
<feature type="compositionally biased region" description="Low complexity" evidence="1">
    <location>
        <begin position="268"/>
        <end position="278"/>
    </location>
</feature>
<dbReference type="RefSeq" id="WP_141628656.1">
    <property type="nucleotide sequence ID" value="NZ_VHIR01000004.1"/>
</dbReference>
<feature type="region of interest" description="Disordered" evidence="1">
    <location>
        <begin position="1195"/>
        <end position="1235"/>
    </location>
</feature>
<evidence type="ECO:0000313" key="3">
    <source>
        <dbReference type="EMBL" id="TQE43952.1"/>
    </source>
</evidence>
<organism evidence="3 4">
    <name type="scientific">Corynebacterium phoceense</name>
    <dbReference type="NCBI Taxonomy" id="1686286"/>
    <lineage>
        <taxon>Bacteria</taxon>
        <taxon>Bacillati</taxon>
        <taxon>Actinomycetota</taxon>
        <taxon>Actinomycetes</taxon>
        <taxon>Mycobacteriales</taxon>
        <taxon>Corynebacteriaceae</taxon>
        <taxon>Corynebacterium</taxon>
    </lineage>
</organism>
<feature type="compositionally biased region" description="Low complexity" evidence="1">
    <location>
        <begin position="1214"/>
        <end position="1228"/>
    </location>
</feature>
<keyword evidence="4" id="KW-1185">Reference proteome</keyword>
<gene>
    <name evidence="3" type="ORF">EJK80_03760</name>
</gene>
<sequence length="1370" mass="144971">MKRLSMTQRLGRNAITAFMVGAMATSTVVVTAPAALAESGISVRSADNFKAVQDGDKYLGSELSNAGLAKTGNLGWGWCIDGASNIPAPTANYDLGKMTHAVWTSSDGSRIVDLYADNAESTQLRNALLTLAEGMSDGYESGDLDKAKEHQLFVRALAGSYNGEIRQLRAAVRGVFSDYTGGYNNHLARFKELTGYTIDNKNNLSSVGQPAKTYDKSAYITIGAPKGFQLFATNTKGDPNYAKKYTQRILTPYQPGIKENPPQPTPETTPAQPTTVTQAVPTTVTKDVPTTAVETVTVTKPNITERVTETVTNEKTTKEVITVPAEPTTVVKNVTNITNYYNYSNVSNGGSIDLNFEWSHNQGDVKIVEGGEDFDVKVDENGKLVVIGKNGKTSGTVVVVITDKKGNEHKITINVDGGSNTSTEVNNYIIKIGDGESTKLIDGKIVIVNDSNKDKNGNPLVIIENGAVKVNPDRTSGGTVVINITDNNGKVIGTYTIVVTEPTKVQELNINLEHSDNQKQTGTIVIDGAVTYEVEQGGTIISVDNNGKITPKDGQSGTAIVIVKDKDGKVIGRVTVNVTYNDTQVSQLEQNITIEGNSANNTDKHKFTLTVTGDYKVDSYESDKVTVTLENGRLVVTPVDGFVGKTDIVLKDAKGNTITIHVTVTPAKEDTTEVANNNVEVTIKDNQTYQVSRTDIVGTITKTNVDTTIADVIQVPGGFEVVPVKGAKGTIEFEVTLQGGSTITYKVNVEPTARYLDVAEQVVTIPNTHPGFTINKGETTNVIVLVDENGKEISSSDVIDVDVNTGKVTPKKDAKGTAYIEERDARGNVLVRYIVNVTEGTVVKDTKTVTEKTELTINRGGSNTTLVVKEGSEFYDVKEISEGVFHVVTKLPNGATSGKIVVEERSSNGTVLKEYTINVTPAEKTTVKENYANIWNTSTVVVTPGASDHTLKITSGGNIAKIDKNSNGTWTLDPNDGAEGLVVVEETTADGTVVAHYNVTVLKKNDAAQPGKGGNIVIDKDSDVISSGKITINGSDKAPNSGAVEVTQGKDLITVTKDPKTGEIIITKKDGAGSGIAVVAEKDKDGNVVREITITVRPDGTISTDDVKTDNKGGISKDGVVVDNNGSTIVVKDGESAVVRDQNGNKLDIVIERKSDGTIVLRDKDGNILTQDKLKELSGGNNVIVVVIDRSGQVVKESTTDVTPDKKGGDEDNNNNNGGTQTDNGSSGKDNEGSSNPTCIATGLAAGLPLLALIPLGLASQVKIQLPGVDQFSNQINGALRDFNTQAQRQLGIFNRDISRAIEGALGGGVKVQGTENAGLILAGTAAVGIGLLLADGVMRACGAEEYTSSHAIQQAAGGEGSSASNATEK</sequence>
<dbReference type="Proteomes" id="UP000318080">
    <property type="component" value="Unassembled WGS sequence"/>
</dbReference>
<comment type="caution">
    <text evidence="3">The sequence shown here is derived from an EMBL/GenBank/DDBJ whole genome shotgun (WGS) entry which is preliminary data.</text>
</comment>
<feature type="chain" id="PRO_5021698505" evidence="2">
    <location>
        <begin position="38"/>
        <end position="1370"/>
    </location>
</feature>
<proteinExistence type="predicted"/>
<evidence type="ECO:0000256" key="1">
    <source>
        <dbReference type="SAM" id="MobiDB-lite"/>
    </source>
</evidence>
<reference evidence="3 4" key="1">
    <citation type="submission" date="2019-06" db="EMBL/GenBank/DDBJ databases">
        <title>Draft genome of C. phoceense Strain 272.</title>
        <authorList>
            <person name="Pacheco L.G.C."/>
            <person name="Barberis C.M."/>
            <person name="Almuzara M.N."/>
            <person name="Traglia G.M."/>
            <person name="Santos C.S."/>
            <person name="Rocha D.J.P.G."/>
            <person name="Aguiar E.R.G.R."/>
            <person name="Vay C.A."/>
        </authorList>
    </citation>
    <scope>NUCLEOTIDE SEQUENCE [LARGE SCALE GENOMIC DNA]</scope>
    <source>
        <strain evidence="3 4">272</strain>
    </source>
</reference>
<evidence type="ECO:0000313" key="4">
    <source>
        <dbReference type="Proteomes" id="UP000318080"/>
    </source>
</evidence>
<keyword evidence="2" id="KW-0732">Signal</keyword>